<keyword evidence="3" id="KW-1185">Reference proteome</keyword>
<reference evidence="2 3" key="1">
    <citation type="journal article" date="2022" name="Nat. Microbiol.">
        <title>The microbiome of a bacterivorous marine choanoflagellate contains a resource-demanding obligate bacterial associate.</title>
        <authorList>
            <person name="Needham D.M."/>
            <person name="Poirier C."/>
            <person name="Bachy C."/>
            <person name="George E.E."/>
            <person name="Wilken S."/>
            <person name="Yung C.C.M."/>
            <person name="Limardo A.J."/>
            <person name="Morando M."/>
            <person name="Sudek L."/>
            <person name="Malmstrom R.R."/>
            <person name="Keeling P.J."/>
            <person name="Santoro A.E."/>
            <person name="Worden A.Z."/>
        </authorList>
    </citation>
    <scope>NUCLEOTIDE SEQUENCE [LARGE SCALE GENOMIC DNA]</scope>
    <source>
        <strain evidence="2 3">Comchoano-2</strain>
    </source>
</reference>
<keyword evidence="1" id="KW-0812">Transmembrane</keyword>
<dbReference type="RefSeq" id="WP_258568879.1">
    <property type="nucleotide sequence ID" value="NZ_JAKUDN010000001.1"/>
</dbReference>
<organism evidence="2 3">
    <name type="scientific">Candidatus Synchoanobacter obligatus</name>
    <dbReference type="NCBI Taxonomy" id="2919597"/>
    <lineage>
        <taxon>Bacteria</taxon>
        <taxon>Pseudomonadati</taxon>
        <taxon>Pseudomonadota</taxon>
        <taxon>Gammaproteobacteria</taxon>
        <taxon>Candidatus Comchoanobacterales</taxon>
        <taxon>Candidatus Comchoanobacteraceae</taxon>
        <taxon>Candidatus Synchoanobacter</taxon>
    </lineage>
</organism>
<feature type="transmembrane region" description="Helical" evidence="1">
    <location>
        <begin position="12"/>
        <end position="33"/>
    </location>
</feature>
<proteinExistence type="predicted"/>
<feature type="transmembrane region" description="Helical" evidence="1">
    <location>
        <begin position="223"/>
        <end position="247"/>
    </location>
</feature>
<evidence type="ECO:0000313" key="3">
    <source>
        <dbReference type="Proteomes" id="UP001320768"/>
    </source>
</evidence>
<evidence type="ECO:0008006" key="4">
    <source>
        <dbReference type="Google" id="ProtNLM"/>
    </source>
</evidence>
<name>A0ABT1L4W0_9GAMM</name>
<dbReference type="EMBL" id="JAKUDN010000001">
    <property type="protein sequence ID" value="MCP8351765.1"/>
    <property type="molecule type" value="Genomic_DNA"/>
</dbReference>
<sequence length="296" mass="31808">MKIVSSTFQNILIKTKNLVFAAGLLLMVIGAVMNPLQSIVGMSLRSISLYEFYFINILTRKKAKFHPQLKGFTNFFVRLLPELIWKSLVDAYELIGIAVGTVGLIYMIPGGGILGLVSISSSTITAPIALYMIGKSYLVLMIMLACLSSFFDAPLYGYLKLTPLVTSVAFAVVTNYAAGLILTAPIFAAAAYAGSVIPLFYFAKSAFNNISMTWSNESTNSDCLYYGLGTLSILLHLLEASCMIIGLSLGRPLFISGAKLLTSAIVQAPLLAATTLAATNKVSEDFCLNQTVTSSL</sequence>
<keyword evidence="1" id="KW-0472">Membrane</keyword>
<evidence type="ECO:0000256" key="1">
    <source>
        <dbReference type="SAM" id="Phobius"/>
    </source>
</evidence>
<feature type="transmembrane region" description="Helical" evidence="1">
    <location>
        <begin position="176"/>
        <end position="202"/>
    </location>
</feature>
<dbReference type="Proteomes" id="UP001320768">
    <property type="component" value="Unassembled WGS sequence"/>
</dbReference>
<gene>
    <name evidence="2" type="ORF">MKS91_00445</name>
</gene>
<keyword evidence="1" id="KW-1133">Transmembrane helix</keyword>
<protein>
    <recommendedName>
        <fullName evidence="4">Stage II sporulation protein M</fullName>
    </recommendedName>
</protein>
<evidence type="ECO:0000313" key="2">
    <source>
        <dbReference type="EMBL" id="MCP8351765.1"/>
    </source>
</evidence>
<feature type="transmembrane region" description="Helical" evidence="1">
    <location>
        <begin position="94"/>
        <end position="117"/>
    </location>
</feature>
<comment type="caution">
    <text evidence="2">The sequence shown here is derived from an EMBL/GenBank/DDBJ whole genome shotgun (WGS) entry which is preliminary data.</text>
</comment>
<feature type="transmembrane region" description="Helical" evidence="1">
    <location>
        <begin position="137"/>
        <end position="156"/>
    </location>
</feature>
<accession>A0ABT1L4W0</accession>